<keyword evidence="4" id="KW-1185">Reference proteome</keyword>
<evidence type="ECO:0000256" key="2">
    <source>
        <dbReference type="PROSITE-ProRule" id="PRU00497"/>
    </source>
</evidence>
<evidence type="ECO:0000256" key="1">
    <source>
        <dbReference type="ARBA" id="ARBA00022460"/>
    </source>
</evidence>
<dbReference type="PRINTS" id="PR00947">
    <property type="entry name" value="CUTICLE"/>
</dbReference>
<reference evidence="3 4" key="1">
    <citation type="journal article" date="2021" name="BMC Biol.">
        <title>Horizontally acquired antibacterial genes associated with adaptive radiation of ladybird beetles.</title>
        <authorList>
            <person name="Li H.S."/>
            <person name="Tang X.F."/>
            <person name="Huang Y.H."/>
            <person name="Xu Z.Y."/>
            <person name="Chen M.L."/>
            <person name="Du X.Y."/>
            <person name="Qiu B.Y."/>
            <person name="Chen P.T."/>
            <person name="Zhang W."/>
            <person name="Slipinski A."/>
            <person name="Escalona H.E."/>
            <person name="Waterhouse R.M."/>
            <person name="Zwick A."/>
            <person name="Pang H."/>
        </authorList>
    </citation>
    <scope>NUCLEOTIDE SEQUENCE [LARGE SCALE GENOMIC DNA]</scope>
    <source>
        <strain evidence="3">SYSU2018</strain>
    </source>
</reference>
<dbReference type="GO" id="GO:0042302">
    <property type="term" value="F:structural constituent of cuticle"/>
    <property type="evidence" value="ECO:0007669"/>
    <property type="project" value="UniProtKB-UniRule"/>
</dbReference>
<dbReference type="InterPro" id="IPR000618">
    <property type="entry name" value="Insect_cuticle"/>
</dbReference>
<dbReference type="EMBL" id="JABFTP020000144">
    <property type="protein sequence ID" value="KAL3283017.1"/>
    <property type="molecule type" value="Genomic_DNA"/>
</dbReference>
<accession>A0ABD2NX97</accession>
<evidence type="ECO:0000313" key="4">
    <source>
        <dbReference type="Proteomes" id="UP001516400"/>
    </source>
</evidence>
<dbReference type="Proteomes" id="UP001516400">
    <property type="component" value="Unassembled WGS sequence"/>
</dbReference>
<dbReference type="PROSITE" id="PS00233">
    <property type="entry name" value="CHIT_BIND_RR_1"/>
    <property type="match status" value="1"/>
</dbReference>
<dbReference type="AlphaFoldDB" id="A0ABD2NX97"/>
<keyword evidence="1 2" id="KW-0193">Cuticle</keyword>
<comment type="caution">
    <text evidence="3">The sequence shown here is derived from an EMBL/GenBank/DDBJ whole genome shotgun (WGS) entry which is preliminary data.</text>
</comment>
<organism evidence="3 4">
    <name type="scientific">Cryptolaemus montrouzieri</name>
    <dbReference type="NCBI Taxonomy" id="559131"/>
    <lineage>
        <taxon>Eukaryota</taxon>
        <taxon>Metazoa</taxon>
        <taxon>Ecdysozoa</taxon>
        <taxon>Arthropoda</taxon>
        <taxon>Hexapoda</taxon>
        <taxon>Insecta</taxon>
        <taxon>Pterygota</taxon>
        <taxon>Neoptera</taxon>
        <taxon>Endopterygota</taxon>
        <taxon>Coleoptera</taxon>
        <taxon>Polyphaga</taxon>
        <taxon>Cucujiformia</taxon>
        <taxon>Coccinelloidea</taxon>
        <taxon>Coccinellidae</taxon>
        <taxon>Scymninae</taxon>
        <taxon>Scymnini</taxon>
        <taxon>Cryptolaemus</taxon>
    </lineage>
</organism>
<dbReference type="PANTHER" id="PTHR12236">
    <property type="entry name" value="STRUCTURAL CONTITUENT OF CUTICLE"/>
    <property type="match status" value="1"/>
</dbReference>
<dbReference type="PROSITE" id="PS51155">
    <property type="entry name" value="CHIT_BIND_RR_2"/>
    <property type="match status" value="1"/>
</dbReference>
<dbReference type="PANTHER" id="PTHR12236:SF75">
    <property type="entry name" value="CUTICULAR PROTEIN 62BB, ISOFORM A"/>
    <property type="match status" value="1"/>
</dbReference>
<gene>
    <name evidence="3" type="ORF">HHI36_006174</name>
</gene>
<proteinExistence type="predicted"/>
<protein>
    <submittedName>
        <fullName evidence="3">Uncharacterized protein</fullName>
    </submittedName>
</protein>
<dbReference type="InterPro" id="IPR051217">
    <property type="entry name" value="Insect_Cuticle_Struc_Prot"/>
</dbReference>
<name>A0ABD2NX97_9CUCU</name>
<dbReference type="Pfam" id="PF00379">
    <property type="entry name" value="Chitin_bind_4"/>
    <property type="match status" value="1"/>
</dbReference>
<dbReference type="InterPro" id="IPR031311">
    <property type="entry name" value="CHIT_BIND_RR_consensus"/>
</dbReference>
<evidence type="ECO:0000313" key="3">
    <source>
        <dbReference type="EMBL" id="KAL3283017.1"/>
    </source>
</evidence>
<sequence length="267" mass="29423">MTSSSQEKSGASLLRTVAKFFIEKGGMLSGMLPLGGTYKRQVGYDDDVSAFAFFHAKLISANMIHLKCAIFAISFFVPASLGGVVVRQPVYAPKHAVDYYAPPKYSFKYGVSDPHTGDHKSQQESRVGDVVKGQYSLVEPDGSVRVVHYTADPVNGFNAVVSKSGPSVHIPTKHHVDVVPAVVKKLVPVVKPLEPIAPVYKAIPALPIHTVSTYQKSIVAHPVEEVVYSNDLGYEKNYPYQDYQDAAYAYPQYDLEPYYDTHSHAHY</sequence>